<keyword evidence="3" id="KW-0328">Glycosyltransferase</keyword>
<feature type="transmembrane region" description="Helical" evidence="9">
    <location>
        <begin position="195"/>
        <end position="213"/>
    </location>
</feature>
<keyword evidence="5 9" id="KW-0812">Transmembrane</keyword>
<feature type="compositionally biased region" description="Pro residues" evidence="8">
    <location>
        <begin position="147"/>
        <end position="162"/>
    </location>
</feature>
<name>A0AA96Y6H0_9CYAN</name>
<evidence type="ECO:0000256" key="7">
    <source>
        <dbReference type="ARBA" id="ARBA00023136"/>
    </source>
</evidence>
<evidence type="ECO:0000256" key="5">
    <source>
        <dbReference type="ARBA" id="ARBA00022692"/>
    </source>
</evidence>
<feature type="transmembrane region" description="Helical" evidence="9">
    <location>
        <begin position="225"/>
        <end position="258"/>
    </location>
</feature>
<evidence type="ECO:0000313" key="11">
    <source>
        <dbReference type="EMBL" id="WOB44421.1"/>
    </source>
</evidence>
<feature type="transmembrane region" description="Helical" evidence="9">
    <location>
        <begin position="388"/>
        <end position="409"/>
    </location>
</feature>
<gene>
    <name evidence="11" type="ORF">HNI00_15660</name>
</gene>
<evidence type="ECO:0000256" key="4">
    <source>
        <dbReference type="ARBA" id="ARBA00022679"/>
    </source>
</evidence>
<accession>A0AA96Y6H0</accession>
<feature type="region of interest" description="Disordered" evidence="8">
    <location>
        <begin position="139"/>
        <end position="162"/>
    </location>
</feature>
<keyword evidence="6 9" id="KW-1133">Transmembrane helix</keyword>
<feature type="domain" description="Glycosyltransferase RgtA/B/C/D-like" evidence="10">
    <location>
        <begin position="170"/>
        <end position="287"/>
    </location>
</feature>
<evidence type="ECO:0000256" key="6">
    <source>
        <dbReference type="ARBA" id="ARBA00022989"/>
    </source>
</evidence>
<dbReference type="EMBL" id="CP053540">
    <property type="protein sequence ID" value="WOB44421.1"/>
    <property type="molecule type" value="Genomic_DNA"/>
</dbReference>
<proteinExistence type="predicted"/>
<organism evidence="11">
    <name type="scientific">Thermoleptolyngbya oregonensis NK1-22</name>
    <dbReference type="NCBI Taxonomy" id="2547457"/>
    <lineage>
        <taxon>Bacteria</taxon>
        <taxon>Bacillati</taxon>
        <taxon>Cyanobacteriota</taxon>
        <taxon>Cyanophyceae</taxon>
        <taxon>Oculatellales</taxon>
        <taxon>Oculatellaceae</taxon>
        <taxon>Thermoleptolyngbya</taxon>
    </lineage>
</organism>
<dbReference type="KEGG" id="tog:HNI00_15660"/>
<comment type="subcellular location">
    <subcellularLocation>
        <location evidence="1">Cell membrane</location>
        <topology evidence="1">Multi-pass membrane protein</topology>
    </subcellularLocation>
</comment>
<feature type="transmembrane region" description="Helical" evidence="9">
    <location>
        <begin position="487"/>
        <end position="508"/>
    </location>
</feature>
<keyword evidence="4" id="KW-0808">Transferase</keyword>
<dbReference type="RefSeq" id="WP_316787509.1">
    <property type="nucleotide sequence ID" value="NZ_CP053540.1"/>
</dbReference>
<evidence type="ECO:0000256" key="8">
    <source>
        <dbReference type="SAM" id="MobiDB-lite"/>
    </source>
</evidence>
<evidence type="ECO:0000256" key="2">
    <source>
        <dbReference type="ARBA" id="ARBA00022475"/>
    </source>
</evidence>
<feature type="transmembrane region" description="Helical" evidence="9">
    <location>
        <begin position="416"/>
        <end position="440"/>
    </location>
</feature>
<feature type="transmembrane region" description="Helical" evidence="9">
    <location>
        <begin position="166"/>
        <end position="188"/>
    </location>
</feature>
<feature type="transmembrane region" description="Helical" evidence="9">
    <location>
        <begin position="21"/>
        <end position="41"/>
    </location>
</feature>
<reference evidence="11" key="1">
    <citation type="submission" date="2020-05" db="EMBL/GenBank/DDBJ databases">
        <authorList>
            <person name="Zhu T."/>
            <person name="Keshari N."/>
            <person name="Lu X."/>
        </authorList>
    </citation>
    <scope>NUCLEOTIDE SEQUENCE</scope>
    <source>
        <strain evidence="11">NK1-22</strain>
    </source>
</reference>
<evidence type="ECO:0000256" key="1">
    <source>
        <dbReference type="ARBA" id="ARBA00004651"/>
    </source>
</evidence>
<feature type="transmembrane region" description="Helical" evidence="9">
    <location>
        <begin position="321"/>
        <end position="343"/>
    </location>
</feature>
<dbReference type="GO" id="GO:0016763">
    <property type="term" value="F:pentosyltransferase activity"/>
    <property type="evidence" value="ECO:0007669"/>
    <property type="project" value="TreeGrafter"/>
</dbReference>
<feature type="domain" description="Glycosyltransferase RgtA/B/C/D-like" evidence="10">
    <location>
        <begin position="81"/>
        <end position="125"/>
    </location>
</feature>
<dbReference type="Pfam" id="PF13231">
    <property type="entry name" value="PMT_2"/>
    <property type="match status" value="2"/>
</dbReference>
<sequence length="625" mass="69327">MTSFAFPRLRPWLQHLDKRPTLKWGLVAAWLGLLCGLGFFWQLGSIGLVDETEPLFAEATRQMVETGDWITPYFNEKPRFDKPPLIYWLMAIAYKTLGVNEWAVRLPSALSAAALVVFGFFTLLRFGYSRPGLSAKAEQDGEEAIAPSPPSPPSSPSAPSPPSPKFHWFPAVLGSGLMALNLQTIAWARTGVSDMLLSACVGGALLAFFWGYASSPDSLRAKERWYLAFFVLCGLGVLTKGPVGVVLPGATVAAFLLYLGNGRTVLRDMRPVRGGLVFLAIALPWYILVTLANGDKFIDSFFGYHNVERFTRVVNQHRAPWYFYVVVLLVGFAPYSAHLPAAIARLRFWRRSRWQAEDRRTQLGLFALIWAAVIFGFFTIAVTKLPSYVLPLYPAIAILVALFWSDLLLHRPRAGWGMALSQGLNLLLLAALAIASYNSAPWLDSDNAVRGLEEAITRSGLPIVGTGIWGLALLGAIALLIRRQGRWLWGVNLAAMALTLLLFVFPLMDILDIHRQLPLRQLAAEIVEQQQPDEPIMMAGLHKPSLVFYGHRPIFFAQRQETAIAYIRRQSRGQGDPPSMLLVGLGYKIEDLNLPPDRMTLLAEAGKYDLVRLQLPVALPPPQSN</sequence>
<feature type="transmembrane region" description="Helical" evidence="9">
    <location>
        <begin position="270"/>
        <end position="288"/>
    </location>
</feature>
<dbReference type="GO" id="GO:0010041">
    <property type="term" value="P:response to iron(III) ion"/>
    <property type="evidence" value="ECO:0007669"/>
    <property type="project" value="TreeGrafter"/>
</dbReference>
<feature type="transmembrane region" description="Helical" evidence="9">
    <location>
        <begin position="110"/>
        <end position="128"/>
    </location>
</feature>
<dbReference type="PANTHER" id="PTHR33908">
    <property type="entry name" value="MANNOSYLTRANSFERASE YKCB-RELATED"/>
    <property type="match status" value="1"/>
</dbReference>
<keyword evidence="7 9" id="KW-0472">Membrane</keyword>
<protein>
    <submittedName>
        <fullName evidence="11">Glycosyltransferase family 39 protein</fullName>
    </submittedName>
</protein>
<dbReference type="InterPro" id="IPR050297">
    <property type="entry name" value="LipidA_mod_glycosyltrf_83"/>
</dbReference>
<evidence type="ECO:0000256" key="9">
    <source>
        <dbReference type="SAM" id="Phobius"/>
    </source>
</evidence>
<dbReference type="GO" id="GO:0005886">
    <property type="term" value="C:plasma membrane"/>
    <property type="evidence" value="ECO:0007669"/>
    <property type="project" value="UniProtKB-SubCell"/>
</dbReference>
<dbReference type="GO" id="GO:0009103">
    <property type="term" value="P:lipopolysaccharide biosynthetic process"/>
    <property type="evidence" value="ECO:0007669"/>
    <property type="project" value="UniProtKB-ARBA"/>
</dbReference>
<dbReference type="InterPro" id="IPR038731">
    <property type="entry name" value="RgtA/B/C-like"/>
</dbReference>
<feature type="transmembrane region" description="Helical" evidence="9">
    <location>
        <begin position="85"/>
        <end position="103"/>
    </location>
</feature>
<feature type="transmembrane region" description="Helical" evidence="9">
    <location>
        <begin position="460"/>
        <end position="480"/>
    </location>
</feature>
<keyword evidence="2" id="KW-1003">Cell membrane</keyword>
<feature type="transmembrane region" description="Helical" evidence="9">
    <location>
        <begin position="363"/>
        <end position="382"/>
    </location>
</feature>
<evidence type="ECO:0000256" key="3">
    <source>
        <dbReference type="ARBA" id="ARBA00022676"/>
    </source>
</evidence>
<dbReference type="AlphaFoldDB" id="A0AA96Y6H0"/>
<evidence type="ECO:0000259" key="10">
    <source>
        <dbReference type="Pfam" id="PF13231"/>
    </source>
</evidence>
<dbReference type="PANTHER" id="PTHR33908:SF3">
    <property type="entry name" value="UNDECAPRENYL PHOSPHATE-ALPHA-4-AMINO-4-DEOXY-L-ARABINOSE ARABINOSYL TRANSFERASE"/>
    <property type="match status" value="1"/>
</dbReference>